<accession>A0ACA9RFA9</accession>
<feature type="non-terminal residue" evidence="1">
    <location>
        <position position="1"/>
    </location>
</feature>
<reference evidence="1" key="1">
    <citation type="submission" date="2021-06" db="EMBL/GenBank/DDBJ databases">
        <authorList>
            <person name="Kallberg Y."/>
            <person name="Tangrot J."/>
            <person name="Rosling A."/>
        </authorList>
    </citation>
    <scope>NUCLEOTIDE SEQUENCE</scope>
    <source>
        <strain evidence="1">MA461A</strain>
    </source>
</reference>
<protein>
    <submittedName>
        <fullName evidence="1">14826_t:CDS:1</fullName>
    </submittedName>
</protein>
<sequence length="107" mass="11053">DLHDSGPFSAVCTISPGVFGGAAGYASKKSIPSLTAGLGIGALYGVGGYLIKGNKNYGHEAAFVASTVLAGSMIPRAIKNPKPLPLTLSVLSVFVGAYYARKIYEFR</sequence>
<evidence type="ECO:0000313" key="1">
    <source>
        <dbReference type="EMBL" id="CAG8790655.1"/>
    </source>
</evidence>
<dbReference type="Proteomes" id="UP000789920">
    <property type="component" value="Unassembled WGS sequence"/>
</dbReference>
<keyword evidence="2" id="KW-1185">Reference proteome</keyword>
<gene>
    <name evidence="1" type="ORF">RPERSI_LOCUS19090</name>
</gene>
<feature type="non-terminal residue" evidence="1">
    <location>
        <position position="107"/>
    </location>
</feature>
<name>A0ACA9RFA9_9GLOM</name>
<dbReference type="EMBL" id="CAJVQC010051667">
    <property type="protein sequence ID" value="CAG8790655.1"/>
    <property type="molecule type" value="Genomic_DNA"/>
</dbReference>
<organism evidence="1 2">
    <name type="scientific">Racocetra persica</name>
    <dbReference type="NCBI Taxonomy" id="160502"/>
    <lineage>
        <taxon>Eukaryota</taxon>
        <taxon>Fungi</taxon>
        <taxon>Fungi incertae sedis</taxon>
        <taxon>Mucoromycota</taxon>
        <taxon>Glomeromycotina</taxon>
        <taxon>Glomeromycetes</taxon>
        <taxon>Diversisporales</taxon>
        <taxon>Gigasporaceae</taxon>
        <taxon>Racocetra</taxon>
    </lineage>
</organism>
<proteinExistence type="predicted"/>
<evidence type="ECO:0000313" key="2">
    <source>
        <dbReference type="Proteomes" id="UP000789920"/>
    </source>
</evidence>
<comment type="caution">
    <text evidence="1">The sequence shown here is derived from an EMBL/GenBank/DDBJ whole genome shotgun (WGS) entry which is preliminary data.</text>
</comment>